<comment type="caution">
    <text evidence="6">The sequence shown here is derived from an EMBL/GenBank/DDBJ whole genome shotgun (WGS) entry which is preliminary data.</text>
</comment>
<gene>
    <name evidence="6" type="ORF">RND81_02G242200</name>
</gene>
<evidence type="ECO:0000259" key="2">
    <source>
        <dbReference type="Pfam" id="PF13976"/>
    </source>
</evidence>
<dbReference type="InterPro" id="IPR012337">
    <property type="entry name" value="RNaseH-like_sf"/>
</dbReference>
<dbReference type="InterPro" id="IPR025724">
    <property type="entry name" value="GAG-pre-integrase_dom"/>
</dbReference>
<name>A0AAW1MX08_SAPOF</name>
<dbReference type="PANTHER" id="PTHR37610">
    <property type="entry name" value="CCHC-TYPE DOMAIN-CONTAINING PROTEIN"/>
    <property type="match status" value="1"/>
</dbReference>
<keyword evidence="7" id="KW-1185">Reference proteome</keyword>
<reference evidence="6" key="1">
    <citation type="submission" date="2024-03" db="EMBL/GenBank/DDBJ databases">
        <title>WGS assembly of Saponaria officinalis var. Norfolk2.</title>
        <authorList>
            <person name="Jenkins J."/>
            <person name="Shu S."/>
            <person name="Grimwood J."/>
            <person name="Barry K."/>
            <person name="Goodstein D."/>
            <person name="Schmutz J."/>
            <person name="Leebens-Mack J."/>
            <person name="Osbourn A."/>
        </authorList>
    </citation>
    <scope>NUCLEOTIDE SEQUENCE [LARGE SCALE GENOMIC DNA]</scope>
    <source>
        <strain evidence="6">JIC</strain>
    </source>
</reference>
<evidence type="ECO:0000256" key="1">
    <source>
        <dbReference type="SAM" id="MobiDB-lite"/>
    </source>
</evidence>
<feature type="compositionally biased region" description="Basic and acidic residues" evidence="1">
    <location>
        <begin position="1"/>
        <end position="14"/>
    </location>
</feature>
<dbReference type="Pfam" id="PF25597">
    <property type="entry name" value="SH3_retrovirus"/>
    <property type="match status" value="1"/>
</dbReference>
<protein>
    <recommendedName>
        <fullName evidence="8">GAG-pre-integrase domain-containing protein</fullName>
    </recommendedName>
</protein>
<feature type="domain" description="GAG-pre-integrase" evidence="2">
    <location>
        <begin position="397"/>
        <end position="457"/>
    </location>
</feature>
<dbReference type="Pfam" id="PF22936">
    <property type="entry name" value="Pol_BBD"/>
    <property type="match status" value="1"/>
</dbReference>
<feature type="domain" description="Retrovirus-related Pol polyprotein from transposon TNT 1-94-like beta-barrel" evidence="4">
    <location>
        <begin position="291"/>
        <end position="364"/>
    </location>
</feature>
<sequence>MTDGKDGGPLHKIEPTSPFYLGPHDRPGDFITPIRLKLDNFDDWAQSIRVALRSCRKFGFLDGTIKSPSPPCTSDDFETIHCMLVSWLMNTIDPEVKTLLSNYDNAKLLWDDLNERFSVVNDPRIQQLKSDISNCKQTKSLTVAVYFGNLSSLWDDFDKHEPLILCSCRKCECDIGKQHTTRRETDMLYQFLLGLLPTKYGSLRSVLLSQDPLLSLNRAFQTITQEERVRGLDVSAEHKVDVAGFAVRSTPDYHRLNIRHAPRLSPYLSKSKKRKLVTVSATPSHKFTGKWIIDTGSFHHVSGDLSTLVDVYEVPPCPFGLLDGQQVLAHKIGRVIHTSSLTLDRVLYVPQLTCNLIYVSQLSDALCCEFITNASSCVIQVLPTRAVIGMGDRLDELYYIRCESRVSLGVVEIDSSLALWHLHLGHFSEKVVKLLPFVSPSNNVLTKPCEVCHRAKHVRDSLPSSSNHSTQSFALVHCDLWGPYDSPAHCGGRYFFTLVDDFSRGNGRVERKHQHILNVAFALQFQVGLPLRFWSECILVATHLINRTPSGVLHGKTPYEMLFGSPPTFKELRVFGCLCFAHNQRAKGDKFASRSRKCIFMGYPFGKKGWYLFDLEKEKFFVSRDVKFYEEVFLFLEPEATNIPQSSSATVVAPVIWDDAYDCDIGVQPEPESATTGVATSSDAAVFPLSTPQYDVHEDVVEELGRGHRVIQPSTRVNDHVIETTVRRNSPSSSALVTASAPLLVMSPYPIAHCVTCDKFYEAHRAFLSAITTNKEPKNFKEVVQVAGWRAAMDVEMRALESNGTWTLEPLPEGKKALGSLVSDYIRSNTDLIRLLND</sequence>
<dbReference type="Pfam" id="PF13976">
    <property type="entry name" value="gag_pre-integrs"/>
    <property type="match status" value="1"/>
</dbReference>
<dbReference type="Pfam" id="PF14244">
    <property type="entry name" value="Retrotran_gag_3"/>
    <property type="match status" value="1"/>
</dbReference>
<dbReference type="GO" id="GO:0003676">
    <property type="term" value="F:nucleic acid binding"/>
    <property type="evidence" value="ECO:0007669"/>
    <property type="project" value="InterPro"/>
</dbReference>
<dbReference type="Proteomes" id="UP001443914">
    <property type="component" value="Unassembled WGS sequence"/>
</dbReference>
<evidence type="ECO:0000313" key="6">
    <source>
        <dbReference type="EMBL" id="KAK9751103.1"/>
    </source>
</evidence>
<dbReference type="Gene3D" id="3.30.420.10">
    <property type="entry name" value="Ribonuclease H-like superfamily/Ribonuclease H"/>
    <property type="match status" value="1"/>
</dbReference>
<accession>A0AAW1MX08</accession>
<dbReference type="SUPFAM" id="SSF53098">
    <property type="entry name" value="Ribonuclease H-like"/>
    <property type="match status" value="1"/>
</dbReference>
<feature type="domain" description="Retroviral polymerase SH3-like" evidence="5">
    <location>
        <begin position="577"/>
        <end position="634"/>
    </location>
</feature>
<evidence type="ECO:0000259" key="3">
    <source>
        <dbReference type="Pfam" id="PF14244"/>
    </source>
</evidence>
<dbReference type="AlphaFoldDB" id="A0AAW1MX08"/>
<evidence type="ECO:0008006" key="8">
    <source>
        <dbReference type="Google" id="ProtNLM"/>
    </source>
</evidence>
<evidence type="ECO:0000313" key="7">
    <source>
        <dbReference type="Proteomes" id="UP001443914"/>
    </source>
</evidence>
<dbReference type="InterPro" id="IPR057670">
    <property type="entry name" value="SH3_retrovirus"/>
</dbReference>
<dbReference type="PANTHER" id="PTHR37610:SF101">
    <property type="entry name" value="(RAPE) HYPOTHETICAL PROTEIN"/>
    <property type="match status" value="1"/>
</dbReference>
<organism evidence="6 7">
    <name type="scientific">Saponaria officinalis</name>
    <name type="common">Common soapwort</name>
    <name type="synonym">Lychnis saponaria</name>
    <dbReference type="NCBI Taxonomy" id="3572"/>
    <lineage>
        <taxon>Eukaryota</taxon>
        <taxon>Viridiplantae</taxon>
        <taxon>Streptophyta</taxon>
        <taxon>Embryophyta</taxon>
        <taxon>Tracheophyta</taxon>
        <taxon>Spermatophyta</taxon>
        <taxon>Magnoliopsida</taxon>
        <taxon>eudicotyledons</taxon>
        <taxon>Gunneridae</taxon>
        <taxon>Pentapetalae</taxon>
        <taxon>Caryophyllales</taxon>
        <taxon>Caryophyllaceae</taxon>
        <taxon>Caryophylleae</taxon>
        <taxon>Saponaria</taxon>
    </lineage>
</organism>
<dbReference type="InterPro" id="IPR054722">
    <property type="entry name" value="PolX-like_BBD"/>
</dbReference>
<dbReference type="EMBL" id="JBDFQZ010000002">
    <property type="protein sequence ID" value="KAK9751103.1"/>
    <property type="molecule type" value="Genomic_DNA"/>
</dbReference>
<proteinExistence type="predicted"/>
<feature type="domain" description="Retrotransposon Copia-like N-terminal" evidence="3">
    <location>
        <begin position="23"/>
        <end position="68"/>
    </location>
</feature>
<evidence type="ECO:0000259" key="5">
    <source>
        <dbReference type="Pfam" id="PF25597"/>
    </source>
</evidence>
<dbReference type="InterPro" id="IPR036397">
    <property type="entry name" value="RNaseH_sf"/>
</dbReference>
<feature type="region of interest" description="Disordered" evidence="1">
    <location>
        <begin position="1"/>
        <end position="20"/>
    </location>
</feature>
<dbReference type="InterPro" id="IPR029472">
    <property type="entry name" value="Copia-like_N"/>
</dbReference>
<evidence type="ECO:0000259" key="4">
    <source>
        <dbReference type="Pfam" id="PF22936"/>
    </source>
</evidence>